<dbReference type="AlphaFoldDB" id="A0A317XQ52"/>
<evidence type="ECO:0000313" key="13">
    <source>
        <dbReference type="Proteomes" id="UP000246740"/>
    </source>
</evidence>
<dbReference type="GO" id="GO:0140932">
    <property type="term" value="F:5'-(N(7)-methyl 5'-triphosphoguanosine)-[mRNA] diphosphatase activity"/>
    <property type="evidence" value="ECO:0007669"/>
    <property type="project" value="UniProtKB-EC"/>
</dbReference>
<dbReference type="InParanoid" id="A0A317XQ52"/>
<dbReference type="Gene3D" id="3.30.200.40">
    <property type="entry name" value="Scavenger mRNA decapping enzyme, N-terminal domain"/>
    <property type="match status" value="1"/>
</dbReference>
<dbReference type="OrthoDB" id="10264956at2759"/>
<dbReference type="SUPFAM" id="SSF102860">
    <property type="entry name" value="mRNA decapping enzyme DcpS N-terminal domain"/>
    <property type="match status" value="1"/>
</dbReference>
<dbReference type="Gene3D" id="3.30.428.10">
    <property type="entry name" value="HIT-like"/>
    <property type="match status" value="1"/>
</dbReference>
<dbReference type="Pfam" id="PF05652">
    <property type="entry name" value="DcpS"/>
    <property type="match status" value="1"/>
</dbReference>
<dbReference type="InterPro" id="IPR011145">
    <property type="entry name" value="Scavenger_mRNA_decap_enz_N"/>
</dbReference>
<dbReference type="PIRSF" id="PIRSF028973">
    <property type="entry name" value="Scavenger_mRNA_decap_enz"/>
    <property type="match status" value="1"/>
</dbReference>
<protein>
    <recommendedName>
        <fullName evidence="4">m7GpppX diphosphatase</fullName>
        <ecNumber evidence="3">3.6.1.59</ecNumber>
    </recommendedName>
    <alternativeName>
        <fullName evidence="8">Decapping scavenger enzyme</fullName>
    </alternativeName>
    <alternativeName>
        <fullName evidence="7">Scavenger mRNA-decapping enzyme DcpS</fullName>
    </alternativeName>
</protein>
<dbReference type="FunCoup" id="A0A317XQ52">
    <property type="interactions" value="405"/>
</dbReference>
<keyword evidence="5" id="KW-0378">Hydrolase</keyword>
<proteinExistence type="inferred from homology"/>
<evidence type="ECO:0000256" key="11">
    <source>
        <dbReference type="PIRSR" id="PIRSR028973-2"/>
    </source>
</evidence>
<dbReference type="PANTHER" id="PTHR12978:SF0">
    <property type="entry name" value="M7GPPPX DIPHOSPHATASE"/>
    <property type="match status" value="1"/>
</dbReference>
<dbReference type="InterPro" id="IPR036265">
    <property type="entry name" value="HIT-like_sf"/>
</dbReference>
<organism evidence="12 13">
    <name type="scientific">Testicularia cyperi</name>
    <dbReference type="NCBI Taxonomy" id="1882483"/>
    <lineage>
        <taxon>Eukaryota</taxon>
        <taxon>Fungi</taxon>
        <taxon>Dikarya</taxon>
        <taxon>Basidiomycota</taxon>
        <taxon>Ustilaginomycotina</taxon>
        <taxon>Ustilaginomycetes</taxon>
        <taxon>Ustilaginales</taxon>
        <taxon>Anthracoideaceae</taxon>
        <taxon>Testicularia</taxon>
    </lineage>
</organism>
<evidence type="ECO:0000256" key="4">
    <source>
        <dbReference type="ARBA" id="ARBA00015636"/>
    </source>
</evidence>
<keyword evidence="13" id="KW-1185">Reference proteome</keyword>
<dbReference type="GO" id="GO:0000340">
    <property type="term" value="F:RNA 7-methylguanosine cap binding"/>
    <property type="evidence" value="ECO:0007669"/>
    <property type="project" value="TreeGrafter"/>
</dbReference>
<evidence type="ECO:0000256" key="9">
    <source>
        <dbReference type="ARBA" id="ARBA00048222"/>
    </source>
</evidence>
<feature type="binding site" evidence="11">
    <location>
        <begin position="284"/>
        <end position="295"/>
    </location>
    <ligand>
        <name>substrate</name>
    </ligand>
</feature>
<dbReference type="Proteomes" id="UP000246740">
    <property type="component" value="Unassembled WGS sequence"/>
</dbReference>
<evidence type="ECO:0000256" key="6">
    <source>
        <dbReference type="ARBA" id="ARBA00023242"/>
    </source>
</evidence>
<dbReference type="EMBL" id="KZ819192">
    <property type="protein sequence ID" value="PWZ00494.1"/>
    <property type="molecule type" value="Genomic_DNA"/>
</dbReference>
<dbReference type="GO" id="GO:0000932">
    <property type="term" value="C:P-body"/>
    <property type="evidence" value="ECO:0007669"/>
    <property type="project" value="TreeGrafter"/>
</dbReference>
<gene>
    <name evidence="12" type="ORF">BCV70DRAFT_199773</name>
</gene>
<dbReference type="GO" id="GO:0000290">
    <property type="term" value="P:deadenylation-dependent decapping of nuclear-transcribed mRNA"/>
    <property type="evidence" value="ECO:0007669"/>
    <property type="project" value="InterPro"/>
</dbReference>
<dbReference type="EC" id="3.6.1.59" evidence="3"/>
<name>A0A317XQ52_9BASI</name>
<feature type="binding site" evidence="11">
    <location>
        <position position="216"/>
    </location>
    <ligand>
        <name>substrate</name>
    </ligand>
</feature>
<keyword evidence="6" id="KW-0539">Nucleus</keyword>
<evidence type="ECO:0000256" key="8">
    <source>
        <dbReference type="ARBA" id="ARBA00030609"/>
    </source>
</evidence>
<evidence type="ECO:0000256" key="3">
    <source>
        <dbReference type="ARBA" id="ARBA00012520"/>
    </source>
</evidence>
<dbReference type="Pfam" id="PF11969">
    <property type="entry name" value="DcpS_C"/>
    <property type="match status" value="1"/>
</dbReference>
<evidence type="ECO:0000313" key="12">
    <source>
        <dbReference type="EMBL" id="PWZ00494.1"/>
    </source>
</evidence>
<evidence type="ECO:0000256" key="10">
    <source>
        <dbReference type="PIRSR" id="PIRSR028973-1"/>
    </source>
</evidence>
<comment type="catalytic activity">
    <reaction evidence="9">
        <text>a 5'-end (N(7)-methyl 5'-triphosphoguanosine)-ribonucleoside in mRNA + H2O = N(7)-methyl-GMP + a 5'-end diphospho-ribonucleoside in mRNA + 2 H(+)</text>
        <dbReference type="Rhea" id="RHEA:65388"/>
        <dbReference type="Rhea" id="RHEA-COMP:17165"/>
        <dbReference type="Rhea" id="RHEA-COMP:17167"/>
        <dbReference type="ChEBI" id="CHEBI:15377"/>
        <dbReference type="ChEBI" id="CHEBI:15378"/>
        <dbReference type="ChEBI" id="CHEBI:58285"/>
        <dbReference type="ChEBI" id="CHEBI:156461"/>
        <dbReference type="ChEBI" id="CHEBI:167616"/>
        <dbReference type="EC" id="3.6.1.59"/>
    </reaction>
</comment>
<dbReference type="PANTHER" id="PTHR12978">
    <property type="entry name" value="HISTIDINE TRIAD HIT PROTEIN MEMBER"/>
    <property type="match status" value="1"/>
</dbReference>
<dbReference type="GO" id="GO:0005634">
    <property type="term" value="C:nucleus"/>
    <property type="evidence" value="ECO:0007669"/>
    <property type="project" value="UniProtKB-SubCell"/>
</dbReference>
<feature type="binding site" evidence="11">
    <location>
        <position position="194"/>
    </location>
    <ligand>
        <name>substrate</name>
    </ligand>
</feature>
<feature type="binding site" evidence="11">
    <location>
        <position position="184"/>
    </location>
    <ligand>
        <name>substrate</name>
    </ligand>
</feature>
<dbReference type="InterPro" id="IPR008594">
    <property type="entry name" value="DcpS/DCS2"/>
</dbReference>
<feature type="binding site" evidence="11">
    <location>
        <position position="214"/>
    </location>
    <ligand>
        <name>substrate</name>
    </ligand>
</feature>
<evidence type="ECO:0000256" key="2">
    <source>
        <dbReference type="ARBA" id="ARBA00010208"/>
    </source>
</evidence>
<comment type="similarity">
    <text evidence="2">Belongs to the HIT family.</text>
</comment>
<dbReference type="SUPFAM" id="SSF54197">
    <property type="entry name" value="HIT-like"/>
    <property type="match status" value="1"/>
</dbReference>
<feature type="active site" description="Nucleophile" evidence="10">
    <location>
        <position position="293"/>
    </location>
</feature>
<evidence type="ECO:0000256" key="1">
    <source>
        <dbReference type="ARBA" id="ARBA00004123"/>
    </source>
</evidence>
<evidence type="ECO:0000256" key="7">
    <source>
        <dbReference type="ARBA" id="ARBA00029885"/>
    </source>
</evidence>
<accession>A0A317XQ52</accession>
<dbReference type="STRING" id="1882483.A0A317XQ52"/>
<comment type="subcellular location">
    <subcellularLocation>
        <location evidence="1">Nucleus</location>
    </subcellularLocation>
</comment>
<evidence type="ECO:0000256" key="5">
    <source>
        <dbReference type="ARBA" id="ARBA00022801"/>
    </source>
</evidence>
<dbReference type="FunFam" id="3.30.428.10:FF:000006">
    <property type="entry name" value="m7GpppX diphosphatase"/>
    <property type="match status" value="1"/>
</dbReference>
<sequence>MDSQTSILEAFHLTKVLDQDPKQKSANLLGTLKDAKTGVEEPAILLLEKTHFSEDLLNSFADQYSATGSIAAQDTDGQATKLIKLDGLESNGSARRKLFERVQNLGQNDIYTWLLVWLNKDEAASGSTHTRDADIKANLIYPATQTHIEKYSAQRKVMVRETPQIYAERILPWIESIPASRIQWVYNILEHKKETESVLFEDPDPKTGFIILPDLKWDQKTTSSLYIQAIVHDRSLRSMRDLTKDHVDMLRNIREQASRVAFERFGLTSRSPDQRQGNVRCFIHYHPSFYHLHVHILATSFTWHPGAIVGQAHLLDDVIDLLELGVDFKQRTLSYALGTNNKLWDVLEPSVENSAAQP</sequence>
<reference evidence="12 13" key="1">
    <citation type="journal article" date="2018" name="Mol. Biol. Evol.">
        <title>Broad Genomic Sampling Reveals a Smut Pathogenic Ancestry of the Fungal Clade Ustilaginomycotina.</title>
        <authorList>
            <person name="Kijpornyongpan T."/>
            <person name="Mondo S.J."/>
            <person name="Barry K."/>
            <person name="Sandor L."/>
            <person name="Lee J."/>
            <person name="Lipzen A."/>
            <person name="Pangilinan J."/>
            <person name="LaButti K."/>
            <person name="Hainaut M."/>
            <person name="Henrissat B."/>
            <person name="Grigoriev I.V."/>
            <person name="Spatafora J.W."/>
            <person name="Aime M.C."/>
        </authorList>
    </citation>
    <scope>NUCLEOTIDE SEQUENCE [LARGE SCALE GENOMIC DNA]</scope>
    <source>
        <strain evidence="12 13">MCA 3645</strain>
    </source>
</reference>